<dbReference type="EMBL" id="CAJPEV010000555">
    <property type="protein sequence ID" value="CAG0886424.1"/>
    <property type="molecule type" value="Genomic_DNA"/>
</dbReference>
<dbReference type="PROSITE" id="PS51746">
    <property type="entry name" value="PPM_2"/>
    <property type="match status" value="1"/>
</dbReference>
<keyword evidence="4" id="KW-1185">Reference proteome</keyword>
<evidence type="ECO:0000259" key="2">
    <source>
        <dbReference type="PROSITE" id="PS51746"/>
    </source>
</evidence>
<reference evidence="3" key="1">
    <citation type="submission" date="2020-11" db="EMBL/GenBank/DDBJ databases">
        <authorList>
            <person name="Tran Van P."/>
        </authorList>
    </citation>
    <scope>NUCLEOTIDE SEQUENCE</scope>
</reference>
<feature type="compositionally biased region" description="Basic and acidic residues" evidence="1">
    <location>
        <begin position="449"/>
        <end position="462"/>
    </location>
</feature>
<feature type="compositionally biased region" description="Basic and acidic residues" evidence="1">
    <location>
        <begin position="361"/>
        <end position="370"/>
    </location>
</feature>
<feature type="compositionally biased region" description="Polar residues" evidence="1">
    <location>
        <begin position="72"/>
        <end position="84"/>
    </location>
</feature>
<protein>
    <recommendedName>
        <fullName evidence="2">PPM-type phosphatase domain-containing protein</fullName>
    </recommendedName>
</protein>
<organism evidence="3">
    <name type="scientific">Darwinula stevensoni</name>
    <dbReference type="NCBI Taxonomy" id="69355"/>
    <lineage>
        <taxon>Eukaryota</taxon>
        <taxon>Metazoa</taxon>
        <taxon>Ecdysozoa</taxon>
        <taxon>Arthropoda</taxon>
        <taxon>Crustacea</taxon>
        <taxon>Oligostraca</taxon>
        <taxon>Ostracoda</taxon>
        <taxon>Podocopa</taxon>
        <taxon>Podocopida</taxon>
        <taxon>Darwinulocopina</taxon>
        <taxon>Darwinuloidea</taxon>
        <taxon>Darwinulidae</taxon>
        <taxon>Darwinula</taxon>
    </lineage>
</organism>
<dbReference type="Proteomes" id="UP000677054">
    <property type="component" value="Unassembled WGS sequence"/>
</dbReference>
<dbReference type="Gene3D" id="3.60.40.10">
    <property type="entry name" value="PPM-type phosphatase domain"/>
    <property type="match status" value="1"/>
</dbReference>
<evidence type="ECO:0000313" key="3">
    <source>
        <dbReference type="EMBL" id="CAD7244072.1"/>
    </source>
</evidence>
<sequence length="510" mass="56335">MLMEKRRAQPEIVFSRNYEELPAWLLGGLDEVVFAASTGPDGGLTAIKHRPMHLTTNEPDVEFIDEDEDHSQQSPCRRASLSTKSSPEASEVEASSCLNEISEWNNNHENPSESAPELTAGIQGWNRPHPFAYGVSTTLYEKNPVTRINAGNPIADSYAIVARKNNAIMALADGVNWGEKPSLAAKCAVHGCIDYLNKALFPLRGAPLTTKDIFLALMRSMCAAHQLILLEEGDVTTLTVAVIVPMILPNKYAVCICNVGDSLAYVYNRQTGVREITYGSHDINSMRNMRDALGALGPVDGISAPVLNNLTCSMTQVEPGDIVFLTSDGVSDNCDPVVGKFALPKEVKKKSGTRSKRKDIHPHAPQEDSLLHHAGLPVVEAFQRHELTMMRMDDLVSHGVGSQNHRLDSGRDITPQDLCHQLIDFATRLTNAKRRILEDPELYEEEGAEREGPAEHHLEDRSRRKRVSDRLAQLPGKLDHATVVAYRVGVYHSDMEEEEEDFNAPLESPV</sequence>
<evidence type="ECO:0000313" key="4">
    <source>
        <dbReference type="Proteomes" id="UP000677054"/>
    </source>
</evidence>
<feature type="compositionally biased region" description="Low complexity" evidence="1">
    <location>
        <begin position="85"/>
        <end position="96"/>
    </location>
</feature>
<evidence type="ECO:0000256" key="1">
    <source>
        <dbReference type="SAM" id="MobiDB-lite"/>
    </source>
</evidence>
<feature type="domain" description="PPM-type phosphatase" evidence="2">
    <location>
        <begin position="132"/>
        <end position="488"/>
    </location>
</feature>
<dbReference type="InterPro" id="IPR001932">
    <property type="entry name" value="PPM-type_phosphatase-like_dom"/>
</dbReference>
<dbReference type="InterPro" id="IPR053287">
    <property type="entry name" value="PP2C-like_domain"/>
</dbReference>
<dbReference type="InterPro" id="IPR036457">
    <property type="entry name" value="PPM-type-like_dom_sf"/>
</dbReference>
<feature type="region of interest" description="Disordered" evidence="1">
    <location>
        <begin position="443"/>
        <end position="468"/>
    </location>
</feature>
<dbReference type="EMBL" id="LR900072">
    <property type="protein sequence ID" value="CAD7244072.1"/>
    <property type="molecule type" value="Genomic_DNA"/>
</dbReference>
<dbReference type="SUPFAM" id="SSF81606">
    <property type="entry name" value="PP2C-like"/>
    <property type="match status" value="1"/>
</dbReference>
<dbReference type="SMART" id="SM00332">
    <property type="entry name" value="PP2Cc"/>
    <property type="match status" value="1"/>
</dbReference>
<accession>A0A7R8X729</accession>
<dbReference type="AlphaFoldDB" id="A0A7R8X729"/>
<feature type="region of interest" description="Disordered" evidence="1">
    <location>
        <begin position="348"/>
        <end position="370"/>
    </location>
</feature>
<feature type="region of interest" description="Disordered" evidence="1">
    <location>
        <begin position="66"/>
        <end position="96"/>
    </location>
</feature>
<gene>
    <name evidence="3" type="ORF">DSTB1V02_LOCUS3976</name>
</gene>
<name>A0A7R8X729_9CRUS</name>
<proteinExistence type="predicted"/>
<feature type="compositionally biased region" description="Basic residues" evidence="1">
    <location>
        <begin position="348"/>
        <end position="360"/>
    </location>
</feature>
<dbReference type="PANTHER" id="PTHR21586">
    <property type="entry name" value="TIPA"/>
    <property type="match status" value="1"/>
</dbReference>
<dbReference type="CDD" id="cd09487">
    <property type="entry name" value="SAM_superfamily"/>
    <property type="match status" value="1"/>
</dbReference>
<dbReference type="OrthoDB" id="2556847at2759"/>
<dbReference type="Pfam" id="PF13672">
    <property type="entry name" value="PP2C_2"/>
    <property type="match status" value="1"/>
</dbReference>
<dbReference type="PANTHER" id="PTHR21586:SF0">
    <property type="entry name" value="PP2C-LIKE DOMAIN-CONTAINING PROTEIN CG9801"/>
    <property type="match status" value="1"/>
</dbReference>